<keyword evidence="2" id="KW-0808">Transferase</keyword>
<keyword evidence="3" id="KW-0520">NAD</keyword>
<comment type="caution">
    <text evidence="6">The sequence shown here is derived from an EMBL/GenBank/DDBJ whole genome shotgun (WGS) entry which is preliminary data.</text>
</comment>
<feature type="binding site" evidence="4">
    <location>
        <position position="150"/>
    </location>
    <ligand>
        <name>Zn(2+)</name>
        <dbReference type="ChEBI" id="CHEBI:29105"/>
    </ligand>
</feature>
<evidence type="ECO:0000259" key="5">
    <source>
        <dbReference type="PROSITE" id="PS50305"/>
    </source>
</evidence>
<keyword evidence="7" id="KW-1185">Reference proteome</keyword>
<evidence type="ECO:0000313" key="6">
    <source>
        <dbReference type="EMBL" id="KAK3333872.1"/>
    </source>
</evidence>
<comment type="similarity">
    <text evidence="1">Belongs to the sirtuin family. Class I subfamily.</text>
</comment>
<dbReference type="InterPro" id="IPR003000">
    <property type="entry name" value="Sirtuin"/>
</dbReference>
<dbReference type="GO" id="GO:0046872">
    <property type="term" value="F:metal ion binding"/>
    <property type="evidence" value="ECO:0007669"/>
    <property type="project" value="UniProtKB-KW"/>
</dbReference>
<dbReference type="PANTHER" id="PTHR11085">
    <property type="entry name" value="NAD-DEPENDENT PROTEIN DEACYLASE SIRTUIN-5, MITOCHONDRIAL-RELATED"/>
    <property type="match status" value="1"/>
</dbReference>
<dbReference type="GO" id="GO:0070403">
    <property type="term" value="F:NAD+ binding"/>
    <property type="evidence" value="ECO:0007669"/>
    <property type="project" value="InterPro"/>
</dbReference>
<feature type="binding site" evidence="4">
    <location>
        <position position="155"/>
    </location>
    <ligand>
        <name>Zn(2+)</name>
        <dbReference type="ChEBI" id="CHEBI:29105"/>
    </ligand>
</feature>
<keyword evidence="4" id="KW-0862">Zinc</keyword>
<feature type="domain" description="Deacetylase sirtuin-type" evidence="5">
    <location>
        <begin position="7"/>
        <end position="295"/>
    </location>
</feature>
<reference evidence="6" key="1">
    <citation type="journal article" date="2023" name="Mol. Phylogenet. Evol.">
        <title>Genome-scale phylogeny and comparative genomics of the fungal order Sordariales.</title>
        <authorList>
            <person name="Hensen N."/>
            <person name="Bonometti L."/>
            <person name="Westerberg I."/>
            <person name="Brannstrom I.O."/>
            <person name="Guillou S."/>
            <person name="Cros-Aarteil S."/>
            <person name="Calhoun S."/>
            <person name="Haridas S."/>
            <person name="Kuo A."/>
            <person name="Mondo S."/>
            <person name="Pangilinan J."/>
            <person name="Riley R."/>
            <person name="LaButti K."/>
            <person name="Andreopoulos B."/>
            <person name="Lipzen A."/>
            <person name="Chen C."/>
            <person name="Yan M."/>
            <person name="Daum C."/>
            <person name="Ng V."/>
            <person name="Clum A."/>
            <person name="Steindorff A."/>
            <person name="Ohm R.A."/>
            <person name="Martin F."/>
            <person name="Silar P."/>
            <person name="Natvig D.O."/>
            <person name="Lalanne C."/>
            <person name="Gautier V."/>
            <person name="Ament-Velasquez S.L."/>
            <person name="Kruys A."/>
            <person name="Hutchinson M.I."/>
            <person name="Powell A.J."/>
            <person name="Barry K."/>
            <person name="Miller A.N."/>
            <person name="Grigoriev I.V."/>
            <person name="Debuchy R."/>
            <person name="Gladieux P."/>
            <person name="Hiltunen Thoren M."/>
            <person name="Johannesson H."/>
        </authorList>
    </citation>
    <scope>NUCLEOTIDE SEQUENCE</scope>
    <source>
        <strain evidence="6">SMH4131-1</strain>
    </source>
</reference>
<proteinExistence type="inferred from homology"/>
<protein>
    <submittedName>
        <fullName evidence="6">DHS-like NAD/FAD-binding domain-containing protein</fullName>
    </submittedName>
</protein>
<sequence length="295" mass="31519">MPPPRALTTYTTSLQAFHKKLLASQRILAVCGAGLSAASGLPTFRGSAGALWRTHKATDLATPEAFRADPGLVWSFYAQRRRAALRAEPNRGHLALAALGRWAVASAAEGREGRREFLCLSQNVDDLHSRASHPPSTLRLLHGSLFSLKCASQTCTWTEQNNTLDPLCAALVDPTSQTTQHIPPSALPTCPQCKTSLQRPGVVWFGEQLDASMLAEIDDWIARDEVDIVLVIGTSSAVYPAAGFAEQARGRGRKTSVVTVNLDAGVRGMKEGDFAFAGDAAVLLPLLLGPVIGEV</sequence>
<dbReference type="InterPro" id="IPR029035">
    <property type="entry name" value="DHS-like_NAD/FAD-binding_dom"/>
</dbReference>
<dbReference type="InterPro" id="IPR026590">
    <property type="entry name" value="Ssirtuin_cat_dom"/>
</dbReference>
<dbReference type="InterPro" id="IPR026591">
    <property type="entry name" value="Sirtuin_cat_small_dom_sf"/>
</dbReference>
<dbReference type="Gene3D" id="3.30.1600.10">
    <property type="entry name" value="SIR2/SIRT2 'Small Domain"/>
    <property type="match status" value="1"/>
</dbReference>
<dbReference type="PROSITE" id="PS50305">
    <property type="entry name" value="SIRTUIN"/>
    <property type="match status" value="1"/>
</dbReference>
<dbReference type="EMBL" id="JAUEPO010000002">
    <property type="protein sequence ID" value="KAK3333872.1"/>
    <property type="molecule type" value="Genomic_DNA"/>
</dbReference>
<feature type="binding site" evidence="4">
    <location>
        <position position="193"/>
    </location>
    <ligand>
        <name>Zn(2+)</name>
        <dbReference type="ChEBI" id="CHEBI:29105"/>
    </ligand>
</feature>
<name>A0AAE0MIN5_9PEZI</name>
<dbReference type="InterPro" id="IPR050134">
    <property type="entry name" value="NAD-dep_sirtuin_deacylases"/>
</dbReference>
<dbReference type="GO" id="GO:0005634">
    <property type="term" value="C:nucleus"/>
    <property type="evidence" value="ECO:0007669"/>
    <property type="project" value="TreeGrafter"/>
</dbReference>
<dbReference type="Pfam" id="PF02146">
    <property type="entry name" value="SIR2"/>
    <property type="match status" value="1"/>
</dbReference>
<evidence type="ECO:0000256" key="1">
    <source>
        <dbReference type="ARBA" id="ARBA00006924"/>
    </source>
</evidence>
<dbReference type="GO" id="GO:0017136">
    <property type="term" value="F:histone deacetylase activity, NAD-dependent"/>
    <property type="evidence" value="ECO:0007669"/>
    <property type="project" value="TreeGrafter"/>
</dbReference>
<evidence type="ECO:0000313" key="7">
    <source>
        <dbReference type="Proteomes" id="UP001286456"/>
    </source>
</evidence>
<evidence type="ECO:0000256" key="4">
    <source>
        <dbReference type="PROSITE-ProRule" id="PRU00236"/>
    </source>
</evidence>
<keyword evidence="4" id="KW-0479">Metal-binding</keyword>
<gene>
    <name evidence="6" type="ORF">B0T19DRAFT_440591</name>
</gene>
<evidence type="ECO:0000256" key="2">
    <source>
        <dbReference type="ARBA" id="ARBA00022679"/>
    </source>
</evidence>
<dbReference type="AlphaFoldDB" id="A0AAE0MIN5"/>
<dbReference type="PANTHER" id="PTHR11085:SF10">
    <property type="entry name" value="NAD-DEPENDENT PROTEIN DEACYLASE SIRTUIN-5, MITOCHONDRIAL-RELATED"/>
    <property type="match status" value="1"/>
</dbReference>
<accession>A0AAE0MIN5</accession>
<dbReference type="Gene3D" id="3.40.50.1220">
    <property type="entry name" value="TPP-binding domain"/>
    <property type="match status" value="1"/>
</dbReference>
<reference evidence="6" key="2">
    <citation type="submission" date="2023-06" db="EMBL/GenBank/DDBJ databases">
        <authorList>
            <consortium name="Lawrence Berkeley National Laboratory"/>
            <person name="Haridas S."/>
            <person name="Hensen N."/>
            <person name="Bonometti L."/>
            <person name="Westerberg I."/>
            <person name="Brannstrom I.O."/>
            <person name="Guillou S."/>
            <person name="Cros-Aarteil S."/>
            <person name="Calhoun S."/>
            <person name="Kuo A."/>
            <person name="Mondo S."/>
            <person name="Pangilinan J."/>
            <person name="Riley R."/>
            <person name="Labutti K."/>
            <person name="Andreopoulos B."/>
            <person name="Lipzen A."/>
            <person name="Chen C."/>
            <person name="Yanf M."/>
            <person name="Daum C."/>
            <person name="Ng V."/>
            <person name="Clum A."/>
            <person name="Steindorff A."/>
            <person name="Ohm R."/>
            <person name="Martin F."/>
            <person name="Silar P."/>
            <person name="Natvig D."/>
            <person name="Lalanne C."/>
            <person name="Gautier V."/>
            <person name="Ament-Velasquez S.L."/>
            <person name="Kruys A."/>
            <person name="Hutchinson M.I."/>
            <person name="Powell A.J."/>
            <person name="Barry K."/>
            <person name="Miller A.N."/>
            <person name="Grigoriev I.V."/>
            <person name="Debuchy R."/>
            <person name="Gladieux P."/>
            <person name="Thoren M.H."/>
            <person name="Johannesson H."/>
        </authorList>
    </citation>
    <scope>NUCLEOTIDE SEQUENCE</scope>
    <source>
        <strain evidence="6">SMH4131-1</strain>
    </source>
</reference>
<dbReference type="SUPFAM" id="SSF52467">
    <property type="entry name" value="DHS-like NAD/FAD-binding domain"/>
    <property type="match status" value="1"/>
</dbReference>
<evidence type="ECO:0000256" key="3">
    <source>
        <dbReference type="ARBA" id="ARBA00023027"/>
    </source>
</evidence>
<feature type="binding site" evidence="4">
    <location>
        <position position="190"/>
    </location>
    <ligand>
        <name>Zn(2+)</name>
        <dbReference type="ChEBI" id="CHEBI:29105"/>
    </ligand>
</feature>
<dbReference type="Proteomes" id="UP001286456">
    <property type="component" value="Unassembled WGS sequence"/>
</dbReference>
<organism evidence="6 7">
    <name type="scientific">Cercophora scortea</name>
    <dbReference type="NCBI Taxonomy" id="314031"/>
    <lineage>
        <taxon>Eukaryota</taxon>
        <taxon>Fungi</taxon>
        <taxon>Dikarya</taxon>
        <taxon>Ascomycota</taxon>
        <taxon>Pezizomycotina</taxon>
        <taxon>Sordariomycetes</taxon>
        <taxon>Sordariomycetidae</taxon>
        <taxon>Sordariales</taxon>
        <taxon>Lasiosphaeriaceae</taxon>
        <taxon>Cercophora</taxon>
    </lineage>
</organism>
<feature type="active site" description="Proton acceptor" evidence="4">
    <location>
        <position position="142"/>
    </location>
</feature>